<reference evidence="2 3" key="1">
    <citation type="submission" date="2020-08" db="EMBL/GenBank/DDBJ databases">
        <title>Sequencing the genomes of 1000 actinobacteria strains.</title>
        <authorList>
            <person name="Klenk H.-P."/>
        </authorList>
    </citation>
    <scope>NUCLEOTIDE SEQUENCE [LARGE SCALE GENOMIC DNA]</scope>
    <source>
        <strain evidence="2 3">DSM 102030</strain>
    </source>
</reference>
<evidence type="ECO:0000256" key="1">
    <source>
        <dbReference type="SAM" id="Phobius"/>
    </source>
</evidence>
<keyword evidence="1" id="KW-1133">Transmembrane helix</keyword>
<protein>
    <submittedName>
        <fullName evidence="2">Uncharacterized protein</fullName>
    </submittedName>
</protein>
<feature type="transmembrane region" description="Helical" evidence="1">
    <location>
        <begin position="149"/>
        <end position="173"/>
    </location>
</feature>
<keyword evidence="1" id="KW-0812">Transmembrane</keyword>
<evidence type="ECO:0000313" key="2">
    <source>
        <dbReference type="EMBL" id="MBB4932941.1"/>
    </source>
</evidence>
<feature type="transmembrane region" description="Helical" evidence="1">
    <location>
        <begin position="112"/>
        <end position="129"/>
    </location>
</feature>
<keyword evidence="1" id="KW-0472">Membrane</keyword>
<organism evidence="2 3">
    <name type="scientific">Lipingzhangella halophila</name>
    <dbReference type="NCBI Taxonomy" id="1783352"/>
    <lineage>
        <taxon>Bacteria</taxon>
        <taxon>Bacillati</taxon>
        <taxon>Actinomycetota</taxon>
        <taxon>Actinomycetes</taxon>
        <taxon>Streptosporangiales</taxon>
        <taxon>Nocardiopsidaceae</taxon>
        <taxon>Lipingzhangella</taxon>
    </lineage>
</organism>
<dbReference type="AlphaFoldDB" id="A0A7W7W3M4"/>
<name>A0A7W7W3M4_9ACTN</name>
<dbReference type="RefSeq" id="WP_184580638.1">
    <property type="nucleotide sequence ID" value="NZ_JACHJT010000001.1"/>
</dbReference>
<sequence length="193" mass="21721">MPEGTTTRTPPVRINLRLALEVPRWALACYIHRFALVAGISLVPAAERFAVALWGDALSLPAHIALEVIAEGSRVVLVFLLVRLAILRDERVLRWEHLKAGRRIRAFLNRRWPSLLLQGAFLIALVIVFDVIPERIVPLWISASAEDLYWALLLATKNVTVIAFTLIWMVAAVRQMLIEGGRLLEEPPEPDRA</sequence>
<gene>
    <name evidence="2" type="ORF">F4561_003761</name>
</gene>
<dbReference type="EMBL" id="JACHJT010000001">
    <property type="protein sequence ID" value="MBB4932941.1"/>
    <property type="molecule type" value="Genomic_DNA"/>
</dbReference>
<dbReference type="Proteomes" id="UP000523007">
    <property type="component" value="Unassembled WGS sequence"/>
</dbReference>
<proteinExistence type="predicted"/>
<comment type="caution">
    <text evidence="2">The sequence shown here is derived from an EMBL/GenBank/DDBJ whole genome shotgun (WGS) entry which is preliminary data.</text>
</comment>
<evidence type="ECO:0000313" key="3">
    <source>
        <dbReference type="Proteomes" id="UP000523007"/>
    </source>
</evidence>
<keyword evidence="3" id="KW-1185">Reference proteome</keyword>
<accession>A0A7W7W3M4</accession>